<dbReference type="Gene3D" id="3.40.50.300">
    <property type="entry name" value="P-loop containing nucleotide triphosphate hydrolases"/>
    <property type="match status" value="1"/>
</dbReference>
<keyword evidence="3" id="KW-1003">Cell membrane</keyword>
<evidence type="ECO:0000256" key="4">
    <source>
        <dbReference type="ARBA" id="ARBA00022741"/>
    </source>
</evidence>
<dbReference type="InterPro" id="IPR047641">
    <property type="entry name" value="ABC_transpr_MalK/UgpC-like"/>
</dbReference>
<evidence type="ECO:0000259" key="7">
    <source>
        <dbReference type="PROSITE" id="PS50893"/>
    </source>
</evidence>
<dbReference type="Gene3D" id="2.40.50.100">
    <property type="match status" value="1"/>
</dbReference>
<dbReference type="GO" id="GO:0005524">
    <property type="term" value="F:ATP binding"/>
    <property type="evidence" value="ECO:0007669"/>
    <property type="project" value="UniProtKB-KW"/>
</dbReference>
<dbReference type="SUPFAM" id="SSF52540">
    <property type="entry name" value="P-loop containing nucleoside triphosphate hydrolases"/>
    <property type="match status" value="1"/>
</dbReference>
<accession>A0ABV7L1U7</accession>
<proteinExistence type="inferred from homology"/>
<dbReference type="PANTHER" id="PTHR43875">
    <property type="entry name" value="MALTODEXTRIN IMPORT ATP-BINDING PROTEIN MSMX"/>
    <property type="match status" value="1"/>
</dbReference>
<evidence type="ECO:0000256" key="6">
    <source>
        <dbReference type="ARBA" id="ARBA00023136"/>
    </source>
</evidence>
<dbReference type="PANTHER" id="PTHR43875:SF14">
    <property type="entry name" value="ABC TRANSPORTER ATP-BINDING PROTEIN"/>
    <property type="match status" value="1"/>
</dbReference>
<evidence type="ECO:0000256" key="3">
    <source>
        <dbReference type="ARBA" id="ARBA00022475"/>
    </source>
</evidence>
<dbReference type="Pfam" id="PF00005">
    <property type="entry name" value="ABC_tran"/>
    <property type="match status" value="1"/>
</dbReference>
<comment type="caution">
    <text evidence="8">The sequence shown here is derived from an EMBL/GenBank/DDBJ whole genome shotgun (WGS) entry which is preliminary data.</text>
</comment>
<keyword evidence="2" id="KW-0813">Transport</keyword>
<gene>
    <name evidence="8" type="ORF">ACFOGJ_14165</name>
</gene>
<comment type="similarity">
    <text evidence="1">Belongs to the ABC transporter superfamily.</text>
</comment>
<sequence length="354" mass="38847">MTLELKNVSKRVGAETHIHPTDLRLERGSFNILLGTTLAGKTSLMQLMAGLERPSEGRVWFDGRDVTGAKVRDRNVSMVYQQFINYPNFTVWENIASPLKVARLPEAEIAARVGRMAELLRLTPMLQRRPAELSGGQQQRTAIARALVKDSDLVLLDEPLANLDFKLREELRDELPRLFADRDCVVVYATTEPVEALLFGGHTATLFEGRVTQFGPTGEVYRQPRDLVSAQVFSEPPINVIAVDKSGDRFRFGQTDWGAPPGQAGLPDGPYRLGLRPHHVTPAPAGGTPVPVAGPVLVTELSGSESLVHFRLGDDTWISQSHGIHPFEVGQVAQLHADMSRALLFAPDGTRVAA</sequence>
<evidence type="ECO:0000313" key="9">
    <source>
        <dbReference type="Proteomes" id="UP001595528"/>
    </source>
</evidence>
<organism evidence="8 9">
    <name type="scientific">Marinibaculum pumilum</name>
    <dbReference type="NCBI Taxonomy" id="1766165"/>
    <lineage>
        <taxon>Bacteria</taxon>
        <taxon>Pseudomonadati</taxon>
        <taxon>Pseudomonadota</taxon>
        <taxon>Alphaproteobacteria</taxon>
        <taxon>Rhodospirillales</taxon>
        <taxon>Rhodospirillaceae</taxon>
        <taxon>Marinibaculum</taxon>
    </lineage>
</organism>
<dbReference type="InterPro" id="IPR015853">
    <property type="entry name" value="ABC_transpr_FbpC"/>
</dbReference>
<keyword evidence="5 8" id="KW-0067">ATP-binding</keyword>
<dbReference type="Proteomes" id="UP001595528">
    <property type="component" value="Unassembled WGS sequence"/>
</dbReference>
<keyword evidence="6" id="KW-0472">Membrane</keyword>
<dbReference type="InterPro" id="IPR027417">
    <property type="entry name" value="P-loop_NTPase"/>
</dbReference>
<dbReference type="Gene3D" id="2.40.50.140">
    <property type="entry name" value="Nucleic acid-binding proteins"/>
    <property type="match status" value="1"/>
</dbReference>
<reference evidence="9" key="1">
    <citation type="journal article" date="2019" name="Int. J. Syst. Evol. Microbiol.">
        <title>The Global Catalogue of Microorganisms (GCM) 10K type strain sequencing project: providing services to taxonomists for standard genome sequencing and annotation.</title>
        <authorList>
            <consortium name="The Broad Institute Genomics Platform"/>
            <consortium name="The Broad Institute Genome Sequencing Center for Infectious Disease"/>
            <person name="Wu L."/>
            <person name="Ma J."/>
        </authorList>
    </citation>
    <scope>NUCLEOTIDE SEQUENCE [LARGE SCALE GENOMIC DNA]</scope>
    <source>
        <strain evidence="9">KCTC 42964</strain>
    </source>
</reference>
<dbReference type="InterPro" id="IPR012340">
    <property type="entry name" value="NA-bd_OB-fold"/>
</dbReference>
<dbReference type="RefSeq" id="WP_379901443.1">
    <property type="nucleotide sequence ID" value="NZ_JBHRTR010000028.1"/>
</dbReference>
<dbReference type="SMART" id="SM00382">
    <property type="entry name" value="AAA"/>
    <property type="match status" value="1"/>
</dbReference>
<protein>
    <submittedName>
        <fullName evidence="8">ABC transporter ATP-binding protein</fullName>
    </submittedName>
</protein>
<evidence type="ECO:0000256" key="5">
    <source>
        <dbReference type="ARBA" id="ARBA00022840"/>
    </source>
</evidence>
<dbReference type="InterPro" id="IPR003593">
    <property type="entry name" value="AAA+_ATPase"/>
</dbReference>
<feature type="domain" description="ABC transporter" evidence="7">
    <location>
        <begin position="3"/>
        <end position="233"/>
    </location>
</feature>
<keyword evidence="9" id="KW-1185">Reference proteome</keyword>
<dbReference type="PROSITE" id="PS50893">
    <property type="entry name" value="ABC_TRANSPORTER_2"/>
    <property type="match status" value="1"/>
</dbReference>
<dbReference type="SUPFAM" id="SSF50331">
    <property type="entry name" value="MOP-like"/>
    <property type="match status" value="1"/>
</dbReference>
<keyword evidence="4" id="KW-0547">Nucleotide-binding</keyword>
<evidence type="ECO:0000313" key="8">
    <source>
        <dbReference type="EMBL" id="MFC3228384.1"/>
    </source>
</evidence>
<dbReference type="EMBL" id="JBHRTR010000028">
    <property type="protein sequence ID" value="MFC3228384.1"/>
    <property type="molecule type" value="Genomic_DNA"/>
</dbReference>
<evidence type="ECO:0000256" key="1">
    <source>
        <dbReference type="ARBA" id="ARBA00005417"/>
    </source>
</evidence>
<evidence type="ECO:0000256" key="2">
    <source>
        <dbReference type="ARBA" id="ARBA00022448"/>
    </source>
</evidence>
<name>A0ABV7L1U7_9PROT</name>
<dbReference type="InterPro" id="IPR008995">
    <property type="entry name" value="Mo/tungstate-bd_C_term_dom"/>
</dbReference>
<dbReference type="CDD" id="cd03259">
    <property type="entry name" value="ABC_Carb_Solutes_like"/>
    <property type="match status" value="1"/>
</dbReference>
<dbReference type="InterPro" id="IPR003439">
    <property type="entry name" value="ABC_transporter-like_ATP-bd"/>
</dbReference>